<evidence type="ECO:0000256" key="1">
    <source>
        <dbReference type="ARBA" id="ARBA00004651"/>
    </source>
</evidence>
<dbReference type="EMBL" id="QGTR01000003">
    <property type="protein sequence ID" value="PWW00405.1"/>
    <property type="molecule type" value="Genomic_DNA"/>
</dbReference>
<reference evidence="8 9" key="1">
    <citation type="submission" date="2018-05" db="EMBL/GenBank/DDBJ databases">
        <title>Genomic Encyclopedia of Type Strains, Phase IV (KMG-IV): sequencing the most valuable type-strain genomes for metagenomic binning, comparative biology and taxonomic classification.</title>
        <authorList>
            <person name="Goeker M."/>
        </authorList>
    </citation>
    <scope>NUCLEOTIDE SEQUENCE [LARGE SCALE GENOMIC DNA]</scope>
    <source>
        <strain evidence="8 9">DSM 16791</strain>
    </source>
</reference>
<protein>
    <submittedName>
        <fullName evidence="8">Prepilin peptidase CpaA</fullName>
    </submittedName>
</protein>
<feature type="transmembrane region" description="Helical" evidence="6">
    <location>
        <begin position="97"/>
        <end position="118"/>
    </location>
</feature>
<sequence length="171" mass="18377">MLNAAIFVIFPLCLAMTAFSDMLTMKIPNRVSVILVLSFIVIAPFTGMGLIGFGWHVLAAALVFLGCFTLFALNIMGGGDAKVLAASALWFGYGVDLVVFLGTVGMLGGFLALIVLMIRANQNILLVSPIRIPMHFFQARAGIPYGMAIGLAAFLTYPESELFRAAVERLQ</sequence>
<proteinExistence type="predicted"/>
<evidence type="ECO:0000313" key="9">
    <source>
        <dbReference type="Proteomes" id="UP000246352"/>
    </source>
</evidence>
<dbReference type="RefSeq" id="WP_110032628.1">
    <property type="nucleotide sequence ID" value="NZ_QGTR01000003.1"/>
</dbReference>
<dbReference type="OrthoDB" id="5329005at2"/>
<dbReference type="Proteomes" id="UP000246352">
    <property type="component" value="Unassembled WGS sequence"/>
</dbReference>
<dbReference type="PANTHER" id="PTHR36506:SF1">
    <property type="entry name" value="PREFLAGELLIN PEPTIDASE"/>
    <property type="match status" value="1"/>
</dbReference>
<accession>A0A317PL55</accession>
<keyword evidence="9" id="KW-1185">Reference proteome</keyword>
<keyword evidence="4 6" id="KW-1133">Transmembrane helix</keyword>
<dbReference type="InterPro" id="IPR052218">
    <property type="entry name" value="Preflagellin_Peptidase"/>
</dbReference>
<feature type="transmembrane region" description="Helical" evidence="6">
    <location>
        <begin position="30"/>
        <end position="50"/>
    </location>
</feature>
<dbReference type="InterPro" id="IPR000045">
    <property type="entry name" value="Prepilin_IV_endopep_pep"/>
</dbReference>
<evidence type="ECO:0000313" key="8">
    <source>
        <dbReference type="EMBL" id="PWW00405.1"/>
    </source>
</evidence>
<organism evidence="8 9">
    <name type="scientific">Hoeflea marina</name>
    <dbReference type="NCBI Taxonomy" id="274592"/>
    <lineage>
        <taxon>Bacteria</taxon>
        <taxon>Pseudomonadati</taxon>
        <taxon>Pseudomonadota</taxon>
        <taxon>Alphaproteobacteria</taxon>
        <taxon>Hyphomicrobiales</taxon>
        <taxon>Rhizobiaceae</taxon>
        <taxon>Hoeflea</taxon>
    </lineage>
</organism>
<dbReference type="PANTHER" id="PTHR36506">
    <property type="entry name" value="PREFLAGELLIN PEPTIDASE"/>
    <property type="match status" value="1"/>
</dbReference>
<dbReference type="Pfam" id="PF01478">
    <property type="entry name" value="Peptidase_A24"/>
    <property type="match status" value="1"/>
</dbReference>
<keyword evidence="2" id="KW-1003">Cell membrane</keyword>
<name>A0A317PL55_9HYPH</name>
<evidence type="ECO:0000256" key="2">
    <source>
        <dbReference type="ARBA" id="ARBA00022475"/>
    </source>
</evidence>
<evidence type="ECO:0000256" key="5">
    <source>
        <dbReference type="ARBA" id="ARBA00023136"/>
    </source>
</evidence>
<evidence type="ECO:0000259" key="7">
    <source>
        <dbReference type="Pfam" id="PF01478"/>
    </source>
</evidence>
<keyword evidence="5 6" id="KW-0472">Membrane</keyword>
<comment type="subcellular location">
    <subcellularLocation>
        <location evidence="1">Cell membrane</location>
        <topology evidence="1">Multi-pass membrane protein</topology>
    </subcellularLocation>
</comment>
<feature type="transmembrane region" description="Helical" evidence="6">
    <location>
        <begin position="57"/>
        <end position="77"/>
    </location>
</feature>
<dbReference type="AlphaFoldDB" id="A0A317PL55"/>
<dbReference type="GO" id="GO:0005886">
    <property type="term" value="C:plasma membrane"/>
    <property type="evidence" value="ECO:0007669"/>
    <property type="project" value="UniProtKB-SubCell"/>
</dbReference>
<evidence type="ECO:0000256" key="4">
    <source>
        <dbReference type="ARBA" id="ARBA00022989"/>
    </source>
</evidence>
<feature type="domain" description="Prepilin type IV endopeptidase peptidase" evidence="7">
    <location>
        <begin position="9"/>
        <end position="111"/>
    </location>
</feature>
<dbReference type="Gene3D" id="1.20.120.1220">
    <property type="match status" value="1"/>
</dbReference>
<gene>
    <name evidence="8" type="ORF">DFR52_103612</name>
</gene>
<evidence type="ECO:0000256" key="6">
    <source>
        <dbReference type="SAM" id="Phobius"/>
    </source>
</evidence>
<evidence type="ECO:0000256" key="3">
    <source>
        <dbReference type="ARBA" id="ARBA00022692"/>
    </source>
</evidence>
<comment type="caution">
    <text evidence="8">The sequence shown here is derived from an EMBL/GenBank/DDBJ whole genome shotgun (WGS) entry which is preliminary data.</text>
</comment>
<keyword evidence="3 6" id="KW-0812">Transmembrane</keyword>
<feature type="transmembrane region" description="Helical" evidence="6">
    <location>
        <begin position="139"/>
        <end position="157"/>
    </location>
</feature>
<dbReference type="GO" id="GO:0004190">
    <property type="term" value="F:aspartic-type endopeptidase activity"/>
    <property type="evidence" value="ECO:0007669"/>
    <property type="project" value="InterPro"/>
</dbReference>